<name>A0A9P9A1A9_9PEZI</name>
<dbReference type="InterPro" id="IPR046368">
    <property type="entry name" value="Tag1"/>
</dbReference>
<dbReference type="PANTHER" id="PTHR35895:SF2">
    <property type="match status" value="1"/>
</dbReference>
<dbReference type="Proteomes" id="UP000758603">
    <property type="component" value="Unassembled WGS sequence"/>
</dbReference>
<evidence type="ECO:0000313" key="3">
    <source>
        <dbReference type="EMBL" id="KAH6659311.1"/>
    </source>
</evidence>
<dbReference type="Pfam" id="PF12505">
    <property type="entry name" value="DUF3712"/>
    <property type="match status" value="1"/>
</dbReference>
<feature type="transmembrane region" description="Helical" evidence="2">
    <location>
        <begin position="76"/>
        <end position="102"/>
    </location>
</feature>
<dbReference type="GO" id="GO:0000329">
    <property type="term" value="C:fungal-type vacuole membrane"/>
    <property type="evidence" value="ECO:0007669"/>
    <property type="project" value="InterPro"/>
</dbReference>
<dbReference type="InterPro" id="IPR022185">
    <property type="entry name" value="DUF3712"/>
</dbReference>
<feature type="compositionally biased region" description="Basic and acidic residues" evidence="1">
    <location>
        <begin position="1"/>
        <end position="16"/>
    </location>
</feature>
<keyword evidence="2" id="KW-1133">Transmembrane helix</keyword>
<proteinExistence type="predicted"/>
<organism evidence="3 4">
    <name type="scientific">Truncatella angustata</name>
    <dbReference type="NCBI Taxonomy" id="152316"/>
    <lineage>
        <taxon>Eukaryota</taxon>
        <taxon>Fungi</taxon>
        <taxon>Dikarya</taxon>
        <taxon>Ascomycota</taxon>
        <taxon>Pezizomycotina</taxon>
        <taxon>Sordariomycetes</taxon>
        <taxon>Xylariomycetidae</taxon>
        <taxon>Amphisphaeriales</taxon>
        <taxon>Sporocadaceae</taxon>
        <taxon>Truncatella</taxon>
    </lineage>
</organism>
<dbReference type="OrthoDB" id="10039566at2759"/>
<reference evidence="3" key="1">
    <citation type="journal article" date="2021" name="Nat. Commun.">
        <title>Genetic determinants of endophytism in the Arabidopsis root mycobiome.</title>
        <authorList>
            <person name="Mesny F."/>
            <person name="Miyauchi S."/>
            <person name="Thiergart T."/>
            <person name="Pickel B."/>
            <person name="Atanasova L."/>
            <person name="Karlsson M."/>
            <person name="Huettel B."/>
            <person name="Barry K.W."/>
            <person name="Haridas S."/>
            <person name="Chen C."/>
            <person name="Bauer D."/>
            <person name="Andreopoulos W."/>
            <person name="Pangilinan J."/>
            <person name="LaButti K."/>
            <person name="Riley R."/>
            <person name="Lipzen A."/>
            <person name="Clum A."/>
            <person name="Drula E."/>
            <person name="Henrissat B."/>
            <person name="Kohler A."/>
            <person name="Grigoriev I.V."/>
            <person name="Martin F.M."/>
            <person name="Hacquard S."/>
        </authorList>
    </citation>
    <scope>NUCLEOTIDE SEQUENCE</scope>
    <source>
        <strain evidence="3">MPI-SDFR-AT-0073</strain>
    </source>
</reference>
<evidence type="ECO:0000256" key="1">
    <source>
        <dbReference type="SAM" id="MobiDB-lite"/>
    </source>
</evidence>
<dbReference type="EMBL" id="JAGPXC010000001">
    <property type="protein sequence ID" value="KAH6659311.1"/>
    <property type="molecule type" value="Genomic_DNA"/>
</dbReference>
<evidence type="ECO:0000313" key="4">
    <source>
        <dbReference type="Proteomes" id="UP000758603"/>
    </source>
</evidence>
<feature type="compositionally biased region" description="Low complexity" evidence="1">
    <location>
        <begin position="28"/>
        <end position="44"/>
    </location>
</feature>
<keyword evidence="4" id="KW-1185">Reference proteome</keyword>
<dbReference type="PANTHER" id="PTHR35895">
    <property type="entry name" value="CHROMOSOME 16, WHOLE GENOME SHOTGUN SEQUENCE"/>
    <property type="match status" value="1"/>
</dbReference>
<dbReference type="GeneID" id="70130133"/>
<evidence type="ECO:0000256" key="2">
    <source>
        <dbReference type="SAM" id="Phobius"/>
    </source>
</evidence>
<dbReference type="RefSeq" id="XP_045963442.1">
    <property type="nucleotide sequence ID" value="XM_046101241.1"/>
</dbReference>
<accession>A0A9P9A1A9</accession>
<dbReference type="AlphaFoldDB" id="A0A9P9A1A9"/>
<comment type="caution">
    <text evidence="3">The sequence shown here is derived from an EMBL/GenBank/DDBJ whole genome shotgun (WGS) entry which is preliminary data.</text>
</comment>
<protein>
    <submittedName>
        <fullName evidence="3">Uncharacterized protein</fullName>
    </submittedName>
</protein>
<sequence>MASAFREDRSHFEPDTPRTSVHGGRGDTGPATTDATAITGGSDDVSSIDHVQEKTPAVVPLTKKQKLKRHCGRFKWWYLAAAIILLAILLPILFLVILPAIVQRIVNNQSLPVNGGAFLALSPTEMMVSLDTSLDTPLPASLDPTTLFLYNHETIDFSPFLNVTLPAVHINGNTDVTVVNQTVTITNQTELEYWFNNIFDDATTDLSVRGDSTVRLGALHSNAHIDKTLEVSSLNQLNGFGIQDLSLIVPALEDGTNVQGTLNLPNWGALTLGLGNVSFNLFSGDVRIGLITIYEVVIPPGNNTRDFSGELFLHDLMQNFGKVLDAQTEALNNGQVQIDAVGNATIVNGQHIPFIEHILNNKRVKSYVSVIKLASDLINSLTGGGNATIVDVLGEVVGNNTLIEQALSHWNSTGTAATPKMKRLGSVGFNAPRALSLLKLGMKMTGRF</sequence>
<keyword evidence="2" id="KW-0472">Membrane</keyword>
<keyword evidence="2" id="KW-0812">Transmembrane</keyword>
<gene>
    <name evidence="3" type="ORF">BKA67DRAFT_544101</name>
</gene>
<feature type="region of interest" description="Disordered" evidence="1">
    <location>
        <begin position="1"/>
        <end position="47"/>
    </location>
</feature>